<accession>A0A9P0GUV2</accession>
<dbReference type="GO" id="GO:0008234">
    <property type="term" value="F:cysteine-type peptidase activity"/>
    <property type="evidence" value="ECO:0007669"/>
    <property type="project" value="UniProtKB-KW"/>
</dbReference>
<feature type="domain" description="Peptidase C1A papain C-terminal" evidence="5">
    <location>
        <begin position="286"/>
        <end position="496"/>
    </location>
</feature>
<evidence type="ECO:0000259" key="6">
    <source>
        <dbReference type="SMART" id="SM00848"/>
    </source>
</evidence>
<evidence type="ECO:0000259" key="5">
    <source>
        <dbReference type="SMART" id="SM00645"/>
    </source>
</evidence>
<dbReference type="SUPFAM" id="SSF54001">
    <property type="entry name" value="Cysteine proteinases"/>
    <property type="match status" value="1"/>
</dbReference>
<dbReference type="Pfam" id="PF00112">
    <property type="entry name" value="Peptidase_C1"/>
    <property type="match status" value="1"/>
</dbReference>
<dbReference type="InterPro" id="IPR013128">
    <property type="entry name" value="Peptidase_C1A"/>
</dbReference>
<dbReference type="AlphaFoldDB" id="A0A9P0GUV2"/>
<dbReference type="PANTHER" id="PTHR12411">
    <property type="entry name" value="CYSTEINE PROTEASE FAMILY C1-RELATED"/>
    <property type="match status" value="1"/>
</dbReference>
<keyword evidence="4" id="KW-0788">Thiol protease</keyword>
<evidence type="ECO:0000256" key="4">
    <source>
        <dbReference type="ARBA" id="ARBA00022807"/>
    </source>
</evidence>
<dbReference type="EMBL" id="OU900103">
    <property type="protein sequence ID" value="CAH1158653.1"/>
    <property type="molecule type" value="Genomic_DNA"/>
</dbReference>
<dbReference type="SMART" id="SM00848">
    <property type="entry name" value="Inhibitor_I29"/>
    <property type="match status" value="1"/>
</dbReference>
<evidence type="ECO:0000256" key="1">
    <source>
        <dbReference type="ARBA" id="ARBA00008455"/>
    </source>
</evidence>
<keyword evidence="2" id="KW-0645">Protease</keyword>
<dbReference type="Gene3D" id="3.90.70.10">
    <property type="entry name" value="Cysteine proteinases"/>
    <property type="match status" value="1"/>
</dbReference>
<dbReference type="Pfam" id="PF08246">
    <property type="entry name" value="Inhibitor_I29"/>
    <property type="match status" value="1"/>
</dbReference>
<dbReference type="InterPro" id="IPR013201">
    <property type="entry name" value="Prot_inhib_I29"/>
</dbReference>
<dbReference type="OrthoDB" id="190265at2759"/>
<evidence type="ECO:0000256" key="2">
    <source>
        <dbReference type="ARBA" id="ARBA00022670"/>
    </source>
</evidence>
<sequence length="497" mass="57110">MSMPDSAMLPSIRYHSILTASSVRIVEKKMKGFDIGPLRGHNRAFLSDFSDVRAAQCQGRASSRSCAGSRKVRTWKAVENSANCAKQENRKFTRRLEIAMLDGRIHLEIRDRLNCAPPVSSKSWHYFQLLFPLKISTLVLCPKRTGPRRLTCDRSSRNSENIAPDFAIFRQFFTTEQIGCNTQNKHYMVGSDLDKDWDDFKRKFNKTYSNYNEFVRRKSWEENMNKIKKHNEEALKGKHSYFLKDNHLSDMSNYQYLRKMVKLTSSRHRKIDAERVGDIYERLLHIPESINWVEKGFKTPYYNQRDCGSCYAFSIAGAIQAQIFKQTDRLVPLSEQQIVDCSLPYGNYGCAGGSLRNTLKYLEKVGGLMAYSDYPYKSKKQKCSFDKHKALVNLTSWAVLPARDERALEVAVAKIGPVAVSINASPDTFQLYHTGVYDDPACSSDHVNHAVLVVGYTKDAWIIKNWWGKHWGDNGYMKLKRRKNRCGISNYAAYALI</sequence>
<dbReference type="InterPro" id="IPR039417">
    <property type="entry name" value="Peptidase_C1A_papain-like"/>
</dbReference>
<evidence type="ECO:0000313" key="7">
    <source>
        <dbReference type="EMBL" id="CAH1158653.1"/>
    </source>
</evidence>
<feature type="domain" description="Cathepsin propeptide inhibitor" evidence="6">
    <location>
        <begin position="197"/>
        <end position="256"/>
    </location>
</feature>
<dbReference type="GO" id="GO:0006508">
    <property type="term" value="P:proteolysis"/>
    <property type="evidence" value="ECO:0007669"/>
    <property type="project" value="UniProtKB-KW"/>
</dbReference>
<evidence type="ECO:0000313" key="8">
    <source>
        <dbReference type="Proteomes" id="UP001153712"/>
    </source>
</evidence>
<evidence type="ECO:0000256" key="3">
    <source>
        <dbReference type="ARBA" id="ARBA00022801"/>
    </source>
</evidence>
<comment type="similarity">
    <text evidence="1">Belongs to the peptidase C1 family.</text>
</comment>
<dbReference type="SMART" id="SM00645">
    <property type="entry name" value="Pept_C1"/>
    <property type="match status" value="1"/>
</dbReference>
<name>A0A9P0GUV2_PHYSR</name>
<dbReference type="CDD" id="cd02248">
    <property type="entry name" value="Peptidase_C1A"/>
    <property type="match status" value="1"/>
</dbReference>
<reference evidence="7" key="1">
    <citation type="submission" date="2022-01" db="EMBL/GenBank/DDBJ databases">
        <authorList>
            <person name="King R."/>
        </authorList>
    </citation>
    <scope>NUCLEOTIDE SEQUENCE</scope>
</reference>
<keyword evidence="3" id="KW-0378">Hydrolase</keyword>
<keyword evidence="8" id="KW-1185">Reference proteome</keyword>
<dbReference type="Proteomes" id="UP001153712">
    <property type="component" value="Chromosome 10"/>
</dbReference>
<dbReference type="FunFam" id="3.90.70.10:FF:000006">
    <property type="entry name" value="Cathepsin S"/>
    <property type="match status" value="1"/>
</dbReference>
<dbReference type="InterPro" id="IPR038765">
    <property type="entry name" value="Papain-like_cys_pep_sf"/>
</dbReference>
<dbReference type="InterPro" id="IPR000668">
    <property type="entry name" value="Peptidase_C1A_C"/>
</dbReference>
<organism evidence="7 8">
    <name type="scientific">Phyllotreta striolata</name>
    <name type="common">Striped flea beetle</name>
    <name type="synonym">Crioceris striolata</name>
    <dbReference type="NCBI Taxonomy" id="444603"/>
    <lineage>
        <taxon>Eukaryota</taxon>
        <taxon>Metazoa</taxon>
        <taxon>Ecdysozoa</taxon>
        <taxon>Arthropoda</taxon>
        <taxon>Hexapoda</taxon>
        <taxon>Insecta</taxon>
        <taxon>Pterygota</taxon>
        <taxon>Neoptera</taxon>
        <taxon>Endopterygota</taxon>
        <taxon>Coleoptera</taxon>
        <taxon>Polyphaga</taxon>
        <taxon>Cucujiformia</taxon>
        <taxon>Chrysomeloidea</taxon>
        <taxon>Chrysomelidae</taxon>
        <taxon>Galerucinae</taxon>
        <taxon>Alticini</taxon>
        <taxon>Phyllotreta</taxon>
    </lineage>
</organism>
<protein>
    <submittedName>
        <fullName evidence="7">Uncharacterized protein</fullName>
    </submittedName>
</protein>
<gene>
    <name evidence="7" type="ORF">PHYEVI_LOCUS1856</name>
</gene>
<proteinExistence type="inferred from homology"/>